<keyword evidence="9" id="KW-1185">Reference proteome</keyword>
<evidence type="ECO:0000256" key="5">
    <source>
        <dbReference type="ARBA" id="ARBA00022989"/>
    </source>
</evidence>
<dbReference type="PANTHER" id="PTHR34584:SF1">
    <property type="entry name" value="NA(+)_H(+) ANTIPORTER SUBUNIT E1"/>
    <property type="match status" value="1"/>
</dbReference>
<keyword evidence="4 7" id="KW-0812">Transmembrane</keyword>
<comment type="caution">
    <text evidence="8">The sequence shown here is derived from an EMBL/GenBank/DDBJ whole genome shotgun (WGS) entry which is preliminary data.</text>
</comment>
<dbReference type="STRING" id="443610.VE25_11645"/>
<dbReference type="PATRIC" id="fig|443610.3.peg.537"/>
<keyword evidence="5 7" id="KW-1133">Transmembrane helix</keyword>
<dbReference type="GO" id="GO:0008324">
    <property type="term" value="F:monoatomic cation transmembrane transporter activity"/>
    <property type="evidence" value="ECO:0007669"/>
    <property type="project" value="InterPro"/>
</dbReference>
<gene>
    <name evidence="8" type="ORF">VE25_11645</name>
</gene>
<evidence type="ECO:0000256" key="6">
    <source>
        <dbReference type="ARBA" id="ARBA00023136"/>
    </source>
</evidence>
<evidence type="ECO:0000256" key="2">
    <source>
        <dbReference type="ARBA" id="ARBA00006228"/>
    </source>
</evidence>
<feature type="transmembrane region" description="Helical" evidence="7">
    <location>
        <begin position="25"/>
        <end position="44"/>
    </location>
</feature>
<organism evidence="8 9">
    <name type="scientific">Devosia geojensis</name>
    <dbReference type="NCBI Taxonomy" id="443610"/>
    <lineage>
        <taxon>Bacteria</taxon>
        <taxon>Pseudomonadati</taxon>
        <taxon>Pseudomonadota</taxon>
        <taxon>Alphaproteobacteria</taxon>
        <taxon>Hyphomicrobiales</taxon>
        <taxon>Devosiaceae</taxon>
        <taxon>Devosia</taxon>
    </lineage>
</organism>
<accession>A0A0F5FSU9</accession>
<evidence type="ECO:0000256" key="3">
    <source>
        <dbReference type="ARBA" id="ARBA00022475"/>
    </source>
</evidence>
<dbReference type="InterPro" id="IPR002758">
    <property type="entry name" value="Cation_antiport_E"/>
</dbReference>
<dbReference type="EMBL" id="JZEX01000109">
    <property type="protein sequence ID" value="KKB11635.1"/>
    <property type="molecule type" value="Genomic_DNA"/>
</dbReference>
<protein>
    <submittedName>
        <fullName evidence="8">Cation:proton antiporter</fullName>
    </submittedName>
</protein>
<comment type="similarity">
    <text evidence="2">Belongs to the CPA3 antiporters (TC 2.A.63) subunit E family.</text>
</comment>
<dbReference type="PANTHER" id="PTHR34584">
    <property type="entry name" value="NA(+)/H(+) ANTIPORTER SUBUNIT E1"/>
    <property type="match status" value="1"/>
</dbReference>
<comment type="subcellular location">
    <subcellularLocation>
        <location evidence="1">Cell membrane</location>
        <topology evidence="1">Multi-pass membrane protein</topology>
    </subcellularLocation>
</comment>
<dbReference type="OrthoDB" id="9807187at2"/>
<dbReference type="GO" id="GO:0005886">
    <property type="term" value="C:plasma membrane"/>
    <property type="evidence" value="ECO:0007669"/>
    <property type="project" value="UniProtKB-SubCell"/>
</dbReference>
<dbReference type="RefSeq" id="WP_046108799.1">
    <property type="nucleotide sequence ID" value="NZ_JZEX01000109.1"/>
</dbReference>
<dbReference type="Proteomes" id="UP000033632">
    <property type="component" value="Unassembled WGS sequence"/>
</dbReference>
<name>A0A0F5FSU9_9HYPH</name>
<reference evidence="8 9" key="1">
    <citation type="submission" date="2015-03" db="EMBL/GenBank/DDBJ databases">
        <authorList>
            <person name="Hassan Y.I."/>
            <person name="Lepp D."/>
            <person name="Li X.-Z."/>
            <person name="Zhou T."/>
        </authorList>
    </citation>
    <scope>NUCLEOTIDE SEQUENCE [LARGE SCALE GENOMIC DNA]</scope>
    <source>
        <strain evidence="8 9">BD-c194</strain>
    </source>
</reference>
<dbReference type="PIRSF" id="PIRSF019239">
    <property type="entry name" value="MrpE"/>
    <property type="match status" value="1"/>
</dbReference>
<keyword evidence="6 7" id="KW-0472">Membrane</keyword>
<evidence type="ECO:0000256" key="7">
    <source>
        <dbReference type="SAM" id="Phobius"/>
    </source>
</evidence>
<evidence type="ECO:0000256" key="4">
    <source>
        <dbReference type="ARBA" id="ARBA00022692"/>
    </source>
</evidence>
<evidence type="ECO:0000313" key="9">
    <source>
        <dbReference type="Proteomes" id="UP000033632"/>
    </source>
</evidence>
<dbReference type="AlphaFoldDB" id="A0A0F5FSU9"/>
<evidence type="ECO:0000256" key="1">
    <source>
        <dbReference type="ARBA" id="ARBA00004651"/>
    </source>
</evidence>
<dbReference type="Pfam" id="PF01899">
    <property type="entry name" value="MNHE"/>
    <property type="match status" value="1"/>
</dbReference>
<keyword evidence="3" id="KW-1003">Cell membrane</keyword>
<evidence type="ECO:0000313" key="8">
    <source>
        <dbReference type="EMBL" id="KKB11635.1"/>
    </source>
</evidence>
<proteinExistence type="inferred from homology"/>
<sequence>MNILLLILVLAFVWATITGAFTLLNLLLGAGIGAAAVLLLRAYLAPPRALRQVRRALSLAGLFLRELFMSALRVAAIVLRPDMRRTLRPAIVAVPLDVKSNAEITLLANLITLTPGTLSTVVSEDRTKLFVHVLTLESREALIADIKNGFEKKVMEVFAQ</sequence>